<keyword evidence="2" id="KW-1185">Reference proteome</keyword>
<feature type="non-terminal residue" evidence="1">
    <location>
        <position position="1"/>
    </location>
</feature>
<evidence type="ECO:0000313" key="1">
    <source>
        <dbReference type="EMBL" id="EJK58412.1"/>
    </source>
</evidence>
<dbReference type="EMBL" id="AGNL01025252">
    <property type="protein sequence ID" value="EJK58412.1"/>
    <property type="molecule type" value="Genomic_DNA"/>
</dbReference>
<accession>K0SIS7</accession>
<name>K0SIS7_THAOC</name>
<protein>
    <submittedName>
        <fullName evidence="1">Uncharacterized protein</fullName>
    </submittedName>
</protein>
<gene>
    <name evidence="1" type="ORF">THAOC_21463</name>
</gene>
<reference evidence="1 2" key="1">
    <citation type="journal article" date="2012" name="Genome Biol.">
        <title>Genome and low-iron response of an oceanic diatom adapted to chronic iron limitation.</title>
        <authorList>
            <person name="Lommer M."/>
            <person name="Specht M."/>
            <person name="Roy A.S."/>
            <person name="Kraemer L."/>
            <person name="Andreson R."/>
            <person name="Gutowska M.A."/>
            <person name="Wolf J."/>
            <person name="Bergner S.V."/>
            <person name="Schilhabel M.B."/>
            <person name="Klostermeier U.C."/>
            <person name="Beiko R.G."/>
            <person name="Rosenstiel P."/>
            <person name="Hippler M."/>
            <person name="Laroche J."/>
        </authorList>
    </citation>
    <scope>NUCLEOTIDE SEQUENCE [LARGE SCALE GENOMIC DNA]</scope>
    <source>
        <strain evidence="1 2">CCMP1005</strain>
    </source>
</reference>
<proteinExistence type="predicted"/>
<comment type="caution">
    <text evidence="1">The sequence shown here is derived from an EMBL/GenBank/DDBJ whole genome shotgun (WGS) entry which is preliminary data.</text>
</comment>
<evidence type="ECO:0000313" key="2">
    <source>
        <dbReference type="Proteomes" id="UP000266841"/>
    </source>
</evidence>
<dbReference type="AlphaFoldDB" id="K0SIS7"/>
<dbReference type="Proteomes" id="UP000266841">
    <property type="component" value="Unassembled WGS sequence"/>
</dbReference>
<organism evidence="1 2">
    <name type="scientific">Thalassiosira oceanica</name>
    <name type="common">Marine diatom</name>
    <dbReference type="NCBI Taxonomy" id="159749"/>
    <lineage>
        <taxon>Eukaryota</taxon>
        <taxon>Sar</taxon>
        <taxon>Stramenopiles</taxon>
        <taxon>Ochrophyta</taxon>
        <taxon>Bacillariophyta</taxon>
        <taxon>Coscinodiscophyceae</taxon>
        <taxon>Thalassiosirophycidae</taxon>
        <taxon>Thalassiosirales</taxon>
        <taxon>Thalassiosiraceae</taxon>
        <taxon>Thalassiosira</taxon>
    </lineage>
</organism>
<sequence>NCLCLSLSKQFALKYAGKETPLLIVDKILDSSNIVSTRVQKQKKEAICKDSWSLSQSQVNQGQKKPMTTKELVEVLNALKNSADSEKKSADSANHSDNFFMTSPLFAKMIATLNVMEHDFGSEGKNSFVLFQAKDAAEKIALAAKIYEDEEDEGKSSVQFN</sequence>